<protein>
    <submittedName>
        <fullName evidence="5">Protein phosphatase 4 regulatory subunit 3C</fullName>
    </submittedName>
</protein>
<dbReference type="Proteomes" id="UP000314986">
    <property type="component" value="Unassembled WGS sequence"/>
</dbReference>
<evidence type="ECO:0000259" key="3">
    <source>
        <dbReference type="Pfam" id="PF04802"/>
    </source>
</evidence>
<evidence type="ECO:0000313" key="5">
    <source>
        <dbReference type="Ensembl" id="ENSCMIP00000005837.1"/>
    </source>
</evidence>
<feature type="region of interest" description="Disordered" evidence="2">
    <location>
        <begin position="673"/>
        <end position="698"/>
    </location>
</feature>
<feature type="domain" description="Serine/threonine-protein phosphatase 4 regulatory subunit 3-like central" evidence="3">
    <location>
        <begin position="144"/>
        <end position="636"/>
    </location>
</feature>
<proteinExistence type="inferred from homology"/>
<dbReference type="PANTHER" id="PTHR23318:SF18">
    <property type="entry name" value="SERINE_THREONINE-PROTEIN PHOSPHATASE 4 REGULATORY SUBUNIT 3B"/>
    <property type="match status" value="1"/>
</dbReference>
<reference evidence="5" key="4">
    <citation type="submission" date="2025-08" db="UniProtKB">
        <authorList>
            <consortium name="Ensembl"/>
        </authorList>
    </citation>
    <scope>IDENTIFICATION</scope>
</reference>
<dbReference type="PANTHER" id="PTHR23318">
    <property type="entry name" value="ATP SYNTHASE GAMMA-RELATED"/>
    <property type="match status" value="1"/>
</dbReference>
<feature type="compositionally biased region" description="Acidic residues" evidence="2">
    <location>
        <begin position="673"/>
        <end position="683"/>
    </location>
</feature>
<dbReference type="Ensembl" id="ENSCMIT00000006032.1">
    <property type="protein sequence ID" value="ENSCMIP00000005837.1"/>
    <property type="gene ID" value="ENSCMIG00000003346.1"/>
</dbReference>
<dbReference type="GO" id="GO:0006974">
    <property type="term" value="P:DNA damage response"/>
    <property type="evidence" value="ECO:0007669"/>
    <property type="project" value="TreeGrafter"/>
</dbReference>
<dbReference type="InterPro" id="IPR006887">
    <property type="entry name" value="P4R3-like_central_dom"/>
</dbReference>
<evidence type="ECO:0000256" key="1">
    <source>
        <dbReference type="ARBA" id="ARBA00008809"/>
    </source>
</evidence>
<dbReference type="InterPro" id="IPR051137">
    <property type="entry name" value="PP4R3-like"/>
</dbReference>
<reference evidence="6" key="2">
    <citation type="journal article" date="2007" name="PLoS Biol.">
        <title>Survey sequencing and comparative analysis of the elephant shark (Callorhinchus milii) genome.</title>
        <authorList>
            <person name="Venkatesh B."/>
            <person name="Kirkness E.F."/>
            <person name="Loh Y.H."/>
            <person name="Halpern A.L."/>
            <person name="Lee A.P."/>
            <person name="Johnson J."/>
            <person name="Dandona N."/>
            <person name="Viswanathan L.D."/>
            <person name="Tay A."/>
            <person name="Venter J.C."/>
            <person name="Strausberg R.L."/>
            <person name="Brenner S."/>
        </authorList>
    </citation>
    <scope>NUCLEOTIDE SEQUENCE [LARGE SCALE GENOMIC DNA]</scope>
</reference>
<dbReference type="FunFam" id="2.30.29.30:FF:000051">
    <property type="entry name" value="Serine/threonine-protein phosphatase 4 regulatory subunit 3B"/>
    <property type="match status" value="1"/>
</dbReference>
<reference evidence="6" key="1">
    <citation type="journal article" date="2006" name="Science">
        <title>Ancient noncoding elements conserved in the human genome.</title>
        <authorList>
            <person name="Venkatesh B."/>
            <person name="Kirkness E.F."/>
            <person name="Loh Y.H."/>
            <person name="Halpern A.L."/>
            <person name="Lee A.P."/>
            <person name="Johnson J."/>
            <person name="Dandona N."/>
            <person name="Viswanathan L.D."/>
            <person name="Tay A."/>
            <person name="Venter J.C."/>
            <person name="Strausberg R.L."/>
            <person name="Brenner S."/>
        </authorList>
    </citation>
    <scope>NUCLEOTIDE SEQUENCE [LARGE SCALE GENOMIC DNA]</scope>
</reference>
<name>A0A4W3GS15_CALMI</name>
<dbReference type="AlphaFoldDB" id="A0A4W3GS15"/>
<dbReference type="SUPFAM" id="SSF48371">
    <property type="entry name" value="ARM repeat"/>
    <property type="match status" value="1"/>
</dbReference>
<dbReference type="Pfam" id="PF22972">
    <property type="entry name" value="EVH1_PP4R3"/>
    <property type="match status" value="1"/>
</dbReference>
<feature type="domain" description="PP4R3 EVH1-like" evidence="4">
    <location>
        <begin position="5"/>
        <end position="101"/>
    </location>
</feature>
<dbReference type="InterPro" id="IPR016024">
    <property type="entry name" value="ARM-type_fold"/>
</dbReference>
<gene>
    <name evidence="5" type="primary">LOC103177965</name>
</gene>
<dbReference type="Gene3D" id="2.30.29.30">
    <property type="entry name" value="Pleckstrin-homology domain (PH domain)/Phosphotyrosine-binding domain (PTB)"/>
    <property type="match status" value="1"/>
</dbReference>
<reference evidence="5" key="5">
    <citation type="submission" date="2025-09" db="UniProtKB">
        <authorList>
            <consortium name="Ensembl"/>
        </authorList>
    </citation>
    <scope>IDENTIFICATION</scope>
</reference>
<organism evidence="5 6">
    <name type="scientific">Callorhinchus milii</name>
    <name type="common">Ghost shark</name>
    <dbReference type="NCBI Taxonomy" id="7868"/>
    <lineage>
        <taxon>Eukaryota</taxon>
        <taxon>Metazoa</taxon>
        <taxon>Chordata</taxon>
        <taxon>Craniata</taxon>
        <taxon>Vertebrata</taxon>
        <taxon>Chondrichthyes</taxon>
        <taxon>Holocephali</taxon>
        <taxon>Chimaeriformes</taxon>
        <taxon>Callorhinchidae</taxon>
        <taxon>Callorhinchus</taxon>
    </lineage>
</organism>
<comment type="similarity">
    <text evidence="1">Belongs to the SMEK family.</text>
</comment>
<accession>A0A4W3GS15</accession>
<dbReference type="Pfam" id="PF04802">
    <property type="entry name" value="PP4R3"/>
    <property type="match status" value="1"/>
</dbReference>
<dbReference type="GO" id="GO:0005654">
    <property type="term" value="C:nucleoplasm"/>
    <property type="evidence" value="ECO:0007669"/>
    <property type="project" value="TreeGrafter"/>
</dbReference>
<evidence type="ECO:0000259" key="4">
    <source>
        <dbReference type="Pfam" id="PF22972"/>
    </source>
</evidence>
<reference evidence="6" key="3">
    <citation type="journal article" date="2014" name="Nature">
        <title>Elephant shark genome provides unique insights into gnathostome evolution.</title>
        <authorList>
            <consortium name="International Elephant Shark Genome Sequencing Consortium"/>
            <person name="Venkatesh B."/>
            <person name="Lee A.P."/>
            <person name="Ravi V."/>
            <person name="Maurya A.K."/>
            <person name="Lian M.M."/>
            <person name="Swann J.B."/>
            <person name="Ohta Y."/>
            <person name="Flajnik M.F."/>
            <person name="Sutoh Y."/>
            <person name="Kasahara M."/>
            <person name="Hoon S."/>
            <person name="Gangu V."/>
            <person name="Roy S.W."/>
            <person name="Irimia M."/>
            <person name="Korzh V."/>
            <person name="Kondrychyn I."/>
            <person name="Lim Z.W."/>
            <person name="Tay B.H."/>
            <person name="Tohari S."/>
            <person name="Kong K.W."/>
            <person name="Ho S."/>
            <person name="Lorente-Galdos B."/>
            <person name="Quilez J."/>
            <person name="Marques-Bonet T."/>
            <person name="Raney B.J."/>
            <person name="Ingham P.W."/>
            <person name="Tay A."/>
            <person name="Hillier L.W."/>
            <person name="Minx P."/>
            <person name="Boehm T."/>
            <person name="Wilson R.K."/>
            <person name="Brenner S."/>
            <person name="Warren W.C."/>
        </authorList>
    </citation>
    <scope>NUCLEOTIDE SEQUENCE [LARGE SCALE GENOMIC DNA]</scope>
</reference>
<evidence type="ECO:0000256" key="2">
    <source>
        <dbReference type="SAM" id="MobiDB-lite"/>
    </source>
</evidence>
<dbReference type="GO" id="GO:0030289">
    <property type="term" value="C:protein phosphatase 4 complex"/>
    <property type="evidence" value="ECO:0007669"/>
    <property type="project" value="TreeGrafter"/>
</dbReference>
<dbReference type="Gene3D" id="1.25.10.10">
    <property type="entry name" value="Leucine-rich Repeat Variant"/>
    <property type="match status" value="1"/>
</dbReference>
<sequence length="719" mass="83559">MSDTRRRVKVYTLNEDRQWDDRGTGHVSSTYVDRLNGMSLLVRAESDGSLLLESKINPNTAYQKQQDTLIVWSEADNYDLALSFQEKAGCDEIWEKICQVQGRDPSLDITQDIIDESEEERFEEMPETTHTVDLPPCELNKLEEIADLVTSVLSSPIRREKLALALENESYIKKLLQLFQVCEDLENTEGLHHLYEIIRGILFLNKAALFEVMFSDECIMDVVGCLEYDPSLPQTRKHREFLTKTAKFKEVIPITDTELKQKIHQTYRVQYIQDIILPTPSVFEENFLSTLTSFIFFNKVEIVSMLQEDEKFLTELFAQLTDEATDDDKRRELVNFFKEFCAFSQTLQPQNRDAFFKTLANLGILPALEIVLGMDDVQVRAAATDIFSYLVEYSPSMVREFVMQEAQQSDDDILLINVIIEQMICDTDPELGGAVQLMGLLRTLIDPENMLATANKTEKTEFLSFFYKHCMHVLSAPLLANTTDEKPSSKDNFQTAQLLALILELLTFCVEHHTYHIKNYIMNKDLLRRVLVLMNSKHTFLALCALRFMRRIIGLKDEFYNRYITKGNLFEPVINAFLDNGTRYNLLNSAIIELFEFIRVEDIKSLTSHIVDNFYKALEHVEYVQTFKGLKLRYEQERDRLQNQKLNSVPSILRNNRYRRDARALEEDEEMWFNEDEEEEEGEALVPHVEKSKSEDDYPDSYGKFLETKKGTLIIVNCF</sequence>
<dbReference type="InterPro" id="IPR011989">
    <property type="entry name" value="ARM-like"/>
</dbReference>
<dbReference type="SUPFAM" id="SSF50729">
    <property type="entry name" value="PH domain-like"/>
    <property type="match status" value="1"/>
</dbReference>
<keyword evidence="6" id="KW-1185">Reference proteome</keyword>
<dbReference type="InterPro" id="IPR055236">
    <property type="entry name" value="EVH1_PP4R3"/>
</dbReference>
<dbReference type="GO" id="GO:0072542">
    <property type="term" value="F:protein phosphatase activator activity"/>
    <property type="evidence" value="ECO:0007669"/>
    <property type="project" value="TreeGrafter"/>
</dbReference>
<dbReference type="GeneTree" id="ENSGT00390000018199"/>
<dbReference type="InterPro" id="IPR011993">
    <property type="entry name" value="PH-like_dom_sf"/>
</dbReference>
<evidence type="ECO:0000313" key="6">
    <source>
        <dbReference type="Proteomes" id="UP000314986"/>
    </source>
</evidence>